<feature type="non-terminal residue" evidence="1">
    <location>
        <position position="1"/>
    </location>
</feature>
<gene>
    <name evidence="1" type="ORF">WG929_20865</name>
</gene>
<reference evidence="1 2" key="1">
    <citation type="submission" date="2024-03" db="EMBL/GenBank/DDBJ databases">
        <title>High-quality draft genome sequence of Oceanobacter sp. wDCs-4.</title>
        <authorList>
            <person name="Dong C."/>
        </authorList>
    </citation>
    <scope>NUCLEOTIDE SEQUENCE [LARGE SCALE GENOMIC DNA]</scope>
    <source>
        <strain evidence="2">wDCs-4</strain>
    </source>
</reference>
<evidence type="ECO:0000313" key="2">
    <source>
        <dbReference type="Proteomes" id="UP001620597"/>
    </source>
</evidence>
<dbReference type="RefSeq" id="WP_416207621.1">
    <property type="nucleotide sequence ID" value="NZ_JBBKTX010000073.1"/>
</dbReference>
<organism evidence="1 2">
    <name type="scientific">Oceanobacter antarcticus</name>
    <dbReference type="NCBI Taxonomy" id="3133425"/>
    <lineage>
        <taxon>Bacteria</taxon>
        <taxon>Pseudomonadati</taxon>
        <taxon>Pseudomonadota</taxon>
        <taxon>Gammaproteobacteria</taxon>
        <taxon>Oceanospirillales</taxon>
        <taxon>Oceanospirillaceae</taxon>
        <taxon>Oceanobacter</taxon>
    </lineage>
</organism>
<dbReference type="EMBL" id="JBBKTX010000073">
    <property type="protein sequence ID" value="MFK4754848.1"/>
    <property type="molecule type" value="Genomic_DNA"/>
</dbReference>
<protein>
    <submittedName>
        <fullName evidence="1">Uncharacterized protein</fullName>
    </submittedName>
</protein>
<comment type="caution">
    <text evidence="1">The sequence shown here is derived from an EMBL/GenBank/DDBJ whole genome shotgun (WGS) entry which is preliminary data.</text>
</comment>
<name>A0ABW8NPD3_9GAMM</name>
<sequence length="65" mass="7427">CGGERNKLHDFMLAVSIFKSDVISFDLTASKRKRIKGVDMLNYQRNIRHLYSGSDQKDVFTSGCK</sequence>
<keyword evidence="2" id="KW-1185">Reference proteome</keyword>
<proteinExistence type="predicted"/>
<dbReference type="Proteomes" id="UP001620597">
    <property type="component" value="Unassembled WGS sequence"/>
</dbReference>
<evidence type="ECO:0000313" key="1">
    <source>
        <dbReference type="EMBL" id="MFK4754848.1"/>
    </source>
</evidence>
<accession>A0ABW8NPD3</accession>